<sequence length="104" mass="11378">MSADINSGITCPHDCVPEACCHTHAVQIQNQKLCREVLLCKSIVTKRHLLVGSAGQCQRSLNAHTLAHQPLHTSRSQNQPVLAHWGQTLGSSGLLRNVHFSCFT</sequence>
<evidence type="ECO:0000313" key="2">
    <source>
        <dbReference type="Proteomes" id="UP000823561"/>
    </source>
</evidence>
<comment type="caution">
    <text evidence="1">The sequence shown here is derived from an EMBL/GenBank/DDBJ whole genome shotgun (WGS) entry which is preliminary data.</text>
</comment>
<name>A0AAV6H0D4_9TELE</name>
<evidence type="ECO:0000313" key="1">
    <source>
        <dbReference type="EMBL" id="KAG5280823.1"/>
    </source>
</evidence>
<proteinExistence type="predicted"/>
<keyword evidence="2" id="KW-1185">Reference proteome</keyword>
<gene>
    <name evidence="1" type="ORF">AALO_G00064420</name>
</gene>
<dbReference type="Proteomes" id="UP000823561">
    <property type="component" value="Chromosome 5"/>
</dbReference>
<reference evidence="1" key="1">
    <citation type="submission" date="2020-10" db="EMBL/GenBank/DDBJ databases">
        <title>Chromosome-scale genome assembly of the Allis shad, Alosa alosa.</title>
        <authorList>
            <person name="Margot Z."/>
            <person name="Christophe K."/>
            <person name="Cabau C."/>
            <person name="Louis A."/>
            <person name="Berthelot C."/>
            <person name="Parey E."/>
            <person name="Roest Crollius H."/>
            <person name="Montfort J."/>
            <person name="Robinson-Rechavi M."/>
            <person name="Bucao C."/>
            <person name="Bouchez O."/>
            <person name="Gislard M."/>
            <person name="Lluch J."/>
            <person name="Milhes M."/>
            <person name="Lampietro C."/>
            <person name="Lopez Roques C."/>
            <person name="Donnadieu C."/>
            <person name="Braasch I."/>
            <person name="Desvignes T."/>
            <person name="Postlethwait J."/>
            <person name="Bobe J."/>
            <person name="Guiguen Y."/>
        </authorList>
    </citation>
    <scope>NUCLEOTIDE SEQUENCE</scope>
    <source>
        <strain evidence="1">M-15738</strain>
        <tissue evidence="1">Blood</tissue>
    </source>
</reference>
<protein>
    <submittedName>
        <fullName evidence="1">Uncharacterized protein</fullName>
    </submittedName>
</protein>
<accession>A0AAV6H0D4</accession>
<dbReference type="AlphaFoldDB" id="A0AAV6H0D4"/>
<dbReference type="EMBL" id="JADWDJ010000005">
    <property type="protein sequence ID" value="KAG5280823.1"/>
    <property type="molecule type" value="Genomic_DNA"/>
</dbReference>
<organism evidence="1 2">
    <name type="scientific">Alosa alosa</name>
    <name type="common">allis shad</name>
    <dbReference type="NCBI Taxonomy" id="278164"/>
    <lineage>
        <taxon>Eukaryota</taxon>
        <taxon>Metazoa</taxon>
        <taxon>Chordata</taxon>
        <taxon>Craniata</taxon>
        <taxon>Vertebrata</taxon>
        <taxon>Euteleostomi</taxon>
        <taxon>Actinopterygii</taxon>
        <taxon>Neopterygii</taxon>
        <taxon>Teleostei</taxon>
        <taxon>Clupei</taxon>
        <taxon>Clupeiformes</taxon>
        <taxon>Clupeoidei</taxon>
        <taxon>Clupeidae</taxon>
        <taxon>Alosa</taxon>
    </lineage>
</organism>